<accession>A0A3P7PCR6</accession>
<dbReference type="InterPro" id="IPR016032">
    <property type="entry name" value="Sig_transdc_resp-reg_C-effctor"/>
</dbReference>
<dbReference type="EMBL" id="LR130778">
    <property type="protein sequence ID" value="VDN47853.1"/>
    <property type="molecule type" value="Genomic_DNA"/>
</dbReference>
<evidence type="ECO:0000313" key="11">
    <source>
        <dbReference type="Proteomes" id="UP000279029"/>
    </source>
</evidence>
<evidence type="ECO:0000256" key="1">
    <source>
        <dbReference type="ARBA" id="ARBA00018672"/>
    </source>
</evidence>
<dbReference type="GO" id="GO:0003677">
    <property type="term" value="F:DNA binding"/>
    <property type="evidence" value="ECO:0007669"/>
    <property type="project" value="UniProtKB-KW"/>
</dbReference>
<gene>
    <name evidence="10" type="ORF">PATL70BA_1975</name>
</gene>
<dbReference type="PROSITE" id="PS50110">
    <property type="entry name" value="RESPONSE_REGULATORY"/>
    <property type="match status" value="1"/>
</dbReference>
<dbReference type="PROSITE" id="PS50043">
    <property type="entry name" value="HTH_LUXR_2"/>
    <property type="match status" value="1"/>
</dbReference>
<dbReference type="CDD" id="cd17535">
    <property type="entry name" value="REC_NarL-like"/>
    <property type="match status" value="1"/>
</dbReference>
<dbReference type="SMART" id="SM00421">
    <property type="entry name" value="HTH_LUXR"/>
    <property type="match status" value="1"/>
</dbReference>
<evidence type="ECO:0000256" key="2">
    <source>
        <dbReference type="ARBA" id="ARBA00022553"/>
    </source>
</evidence>
<dbReference type="PRINTS" id="PR00038">
    <property type="entry name" value="HTHLUXR"/>
</dbReference>
<comment type="function">
    <text evidence="6">May play the central regulatory role in sporulation. It may be an element of the effector pathway responsible for the activation of sporulation genes in response to nutritional stress. Spo0A may act in concert with spo0H (a sigma factor) to control the expression of some genes that are critical to the sporulation process.</text>
</comment>
<dbReference type="InterPro" id="IPR058245">
    <property type="entry name" value="NreC/VraR/RcsB-like_REC"/>
</dbReference>
<dbReference type="PANTHER" id="PTHR43214">
    <property type="entry name" value="TWO-COMPONENT RESPONSE REGULATOR"/>
    <property type="match status" value="1"/>
</dbReference>
<dbReference type="OrthoDB" id="9779069at2"/>
<evidence type="ECO:0000313" key="10">
    <source>
        <dbReference type="EMBL" id="VDN47853.1"/>
    </source>
</evidence>
<dbReference type="SUPFAM" id="SSF46894">
    <property type="entry name" value="C-terminal effector domain of the bipartite response regulators"/>
    <property type="match status" value="1"/>
</dbReference>
<dbReference type="GO" id="GO:0006355">
    <property type="term" value="P:regulation of DNA-templated transcription"/>
    <property type="evidence" value="ECO:0007669"/>
    <property type="project" value="InterPro"/>
</dbReference>
<organism evidence="10 11">
    <name type="scientific">Petrocella atlantisensis</name>
    <dbReference type="NCBI Taxonomy" id="2173034"/>
    <lineage>
        <taxon>Bacteria</taxon>
        <taxon>Bacillati</taxon>
        <taxon>Bacillota</taxon>
        <taxon>Clostridia</taxon>
        <taxon>Lachnospirales</taxon>
        <taxon>Vallitaleaceae</taxon>
        <taxon>Petrocella</taxon>
    </lineage>
</organism>
<dbReference type="InterPro" id="IPR011006">
    <property type="entry name" value="CheY-like_superfamily"/>
</dbReference>
<dbReference type="Pfam" id="PF00196">
    <property type="entry name" value="GerE"/>
    <property type="match status" value="1"/>
</dbReference>
<keyword evidence="2 7" id="KW-0597">Phosphoprotein</keyword>
<dbReference type="KEGG" id="cbar:PATL70BA_1975"/>
<keyword evidence="4 10" id="KW-0238">DNA-binding</keyword>
<evidence type="ECO:0000259" key="8">
    <source>
        <dbReference type="PROSITE" id="PS50043"/>
    </source>
</evidence>
<dbReference type="Proteomes" id="UP000279029">
    <property type="component" value="Chromosome"/>
</dbReference>
<evidence type="ECO:0000256" key="5">
    <source>
        <dbReference type="ARBA" id="ARBA00023163"/>
    </source>
</evidence>
<feature type="domain" description="Response regulatory" evidence="9">
    <location>
        <begin position="3"/>
        <end position="119"/>
    </location>
</feature>
<sequence>MIKVMCVDDQLLLKETMIYMLKQDPDIEAVDGGNDGYEALNICESYRPHVILMDLRMPRLGGIETTTKIKALYPSIKIIILTTFEDQKSIFDSIEHGADGYIVKDIKPEELVLAVKSVYHNLYVMHKNVVNIVKEEIIDVHIKEKDQQETLKNYDLTPMEIKIIKLMVDGKSNKEIAYSLKFTEGTVKNKVSKILSKLGLKDMTQIAVFAIKHNLT</sequence>
<evidence type="ECO:0000256" key="7">
    <source>
        <dbReference type="PROSITE-ProRule" id="PRU00169"/>
    </source>
</evidence>
<dbReference type="CDD" id="cd06170">
    <property type="entry name" value="LuxR_C_like"/>
    <property type="match status" value="1"/>
</dbReference>
<protein>
    <recommendedName>
        <fullName evidence="1">Stage 0 sporulation protein A homolog</fullName>
    </recommendedName>
</protein>
<evidence type="ECO:0000259" key="9">
    <source>
        <dbReference type="PROSITE" id="PS50110"/>
    </source>
</evidence>
<dbReference type="GO" id="GO:0000160">
    <property type="term" value="P:phosphorelay signal transduction system"/>
    <property type="evidence" value="ECO:0007669"/>
    <property type="project" value="InterPro"/>
</dbReference>
<dbReference type="PANTHER" id="PTHR43214:SF43">
    <property type="entry name" value="TWO-COMPONENT RESPONSE REGULATOR"/>
    <property type="match status" value="1"/>
</dbReference>
<dbReference type="SUPFAM" id="SSF52172">
    <property type="entry name" value="CheY-like"/>
    <property type="match status" value="1"/>
</dbReference>
<dbReference type="InterPro" id="IPR001789">
    <property type="entry name" value="Sig_transdc_resp-reg_receiver"/>
</dbReference>
<feature type="domain" description="HTH luxR-type" evidence="8">
    <location>
        <begin position="149"/>
        <end position="214"/>
    </location>
</feature>
<name>A0A3P7PCR6_9FIRM</name>
<keyword evidence="5" id="KW-0804">Transcription</keyword>
<dbReference type="InterPro" id="IPR000792">
    <property type="entry name" value="Tscrpt_reg_LuxR_C"/>
</dbReference>
<feature type="modified residue" description="4-aspartylphosphate" evidence="7">
    <location>
        <position position="54"/>
    </location>
</feature>
<evidence type="ECO:0000256" key="3">
    <source>
        <dbReference type="ARBA" id="ARBA00023015"/>
    </source>
</evidence>
<keyword evidence="11" id="KW-1185">Reference proteome</keyword>
<dbReference type="Pfam" id="PF00072">
    <property type="entry name" value="Response_reg"/>
    <property type="match status" value="1"/>
</dbReference>
<reference evidence="10 11" key="1">
    <citation type="submission" date="2018-09" db="EMBL/GenBank/DDBJ databases">
        <authorList>
            <person name="Postec A."/>
        </authorList>
    </citation>
    <scope>NUCLEOTIDE SEQUENCE [LARGE SCALE GENOMIC DNA]</scope>
    <source>
        <strain evidence="10">70B-A</strain>
    </source>
</reference>
<proteinExistence type="predicted"/>
<dbReference type="SMART" id="SM00448">
    <property type="entry name" value="REC"/>
    <property type="match status" value="1"/>
</dbReference>
<dbReference type="InterPro" id="IPR039420">
    <property type="entry name" value="WalR-like"/>
</dbReference>
<dbReference type="AlphaFoldDB" id="A0A3P7PCR6"/>
<keyword evidence="3" id="KW-0805">Transcription regulation</keyword>
<dbReference type="RefSeq" id="WP_125137095.1">
    <property type="nucleotide sequence ID" value="NZ_LR130778.1"/>
</dbReference>
<evidence type="ECO:0000256" key="6">
    <source>
        <dbReference type="ARBA" id="ARBA00024867"/>
    </source>
</evidence>
<evidence type="ECO:0000256" key="4">
    <source>
        <dbReference type="ARBA" id="ARBA00023125"/>
    </source>
</evidence>
<dbReference type="Gene3D" id="3.40.50.2300">
    <property type="match status" value="1"/>
</dbReference>